<dbReference type="RefSeq" id="WP_265767216.1">
    <property type="nucleotide sequence ID" value="NZ_JAGGJA010000013.1"/>
</dbReference>
<sequence>MNISEEQIKKFKSNTQIDEPIESLLEDSLVVGQPHEDHNIAPLANTKDCQQFGFDIKVLKISGTICKSGMLEVKGSVFGVQFGDTKVDLSKGEFCQNPSVGSIVSLKYCFSLKGGCLHTRGELDGWGIGDNKWNKTLLCF</sequence>
<gene>
    <name evidence="1" type="ORF">J6I44_16340</name>
</gene>
<accession>A0ABT3PRE0</accession>
<proteinExistence type="predicted"/>
<protein>
    <recommendedName>
        <fullName evidence="3">RAMA domain-containing protein</fullName>
    </recommendedName>
</protein>
<evidence type="ECO:0000313" key="1">
    <source>
        <dbReference type="EMBL" id="MCW9708432.1"/>
    </source>
</evidence>
<name>A0ABT3PRE0_9BACT</name>
<reference evidence="1 2" key="1">
    <citation type="submission" date="2021-03" db="EMBL/GenBank/DDBJ databases">
        <title>Aliifodinibius sp. nov., a new bacterium isolated from saline soil.</title>
        <authorList>
            <person name="Galisteo C."/>
            <person name="De La Haba R."/>
            <person name="Sanchez-Porro C."/>
            <person name="Ventosa A."/>
        </authorList>
    </citation>
    <scope>NUCLEOTIDE SEQUENCE [LARGE SCALE GENOMIC DNA]</scope>
    <source>
        <strain evidence="1 2">1BSP15-2V2</strain>
    </source>
</reference>
<comment type="caution">
    <text evidence="1">The sequence shown here is derived from an EMBL/GenBank/DDBJ whole genome shotgun (WGS) entry which is preliminary data.</text>
</comment>
<evidence type="ECO:0000313" key="2">
    <source>
        <dbReference type="Proteomes" id="UP001207918"/>
    </source>
</evidence>
<organism evidence="1 2">
    <name type="scientific">Fodinibius salsisoli</name>
    <dbReference type="NCBI Taxonomy" id="2820877"/>
    <lineage>
        <taxon>Bacteria</taxon>
        <taxon>Pseudomonadati</taxon>
        <taxon>Balneolota</taxon>
        <taxon>Balneolia</taxon>
        <taxon>Balneolales</taxon>
        <taxon>Balneolaceae</taxon>
        <taxon>Fodinibius</taxon>
    </lineage>
</organism>
<dbReference type="Proteomes" id="UP001207918">
    <property type="component" value="Unassembled WGS sequence"/>
</dbReference>
<dbReference type="EMBL" id="JAGGJA010000013">
    <property type="protein sequence ID" value="MCW9708432.1"/>
    <property type="molecule type" value="Genomic_DNA"/>
</dbReference>
<evidence type="ECO:0008006" key="3">
    <source>
        <dbReference type="Google" id="ProtNLM"/>
    </source>
</evidence>
<keyword evidence="2" id="KW-1185">Reference proteome</keyword>